<protein>
    <submittedName>
        <fullName evidence="2">Viral protein U</fullName>
    </submittedName>
</protein>
<keyword evidence="1" id="KW-0812">Transmembrane</keyword>
<organismHost>
    <name type="scientific">Cercopithecidae</name>
    <name type="common">Old World monkeys</name>
    <dbReference type="NCBI Taxonomy" id="9527"/>
</organismHost>
<name>Q70IG8_SIV</name>
<keyword evidence="1" id="KW-1133">Transmembrane helix</keyword>
<proteinExistence type="predicted"/>
<evidence type="ECO:0000256" key="1">
    <source>
        <dbReference type="SAM" id="Phobius"/>
    </source>
</evidence>
<sequence length="64" mass="7478">MLKIKLGPIEYVCLVFAVVITWIAAIGVGYLAYRAYKSYREELRYIRLRLWSIDSGYESSQEDP</sequence>
<accession>Q70IG8</accession>
<gene>
    <name evidence="2" type="primary">vpu</name>
</gene>
<dbReference type="EMBL" id="AJ580407">
    <property type="protein sequence ID" value="CAE46404.1"/>
    <property type="molecule type" value="Genomic_RNA"/>
</dbReference>
<organism evidence="2">
    <name type="scientific">Simian immunodeficiency virus</name>
    <name type="common">SIV</name>
    <dbReference type="NCBI Taxonomy" id="11723"/>
    <lineage>
        <taxon>Viruses</taxon>
        <taxon>Riboviria</taxon>
        <taxon>Pararnavirae</taxon>
        <taxon>Artverviricota</taxon>
        <taxon>Revtraviricetes</taxon>
        <taxon>Ortervirales</taxon>
        <taxon>Retroviridae</taxon>
        <taxon>Orthoretrovirinae</taxon>
        <taxon>Lentivirus</taxon>
        <taxon>Lentivirus simimdef</taxon>
    </lineage>
</organism>
<organismHost>
    <name type="scientific">Pan troglodytes</name>
    <name type="common">Chimpanzee</name>
    <dbReference type="NCBI Taxonomy" id="9598"/>
</organismHost>
<feature type="transmembrane region" description="Helical" evidence="1">
    <location>
        <begin position="12"/>
        <end position="33"/>
    </location>
</feature>
<keyword evidence="1" id="KW-0472">Membrane</keyword>
<reference evidence="2" key="1">
    <citation type="journal article" date="2005" name="J. Virol.">
        <title>Characterization of a novel vpu-harboring simian immunodeficiency virus from a Dent's Mona monkey (Cercopithecus mona denti).</title>
        <authorList>
            <person name="Dazza M.C."/>
            <person name="Ekwalanga M."/>
            <person name="Nende M."/>
            <person name="Shamamba K.B."/>
            <person name="Bitshi P."/>
            <person name="Paraskevis D."/>
            <person name="Saragosti S."/>
        </authorList>
    </citation>
    <scope>NUCLEOTIDE SEQUENCE</scope>
</reference>
<evidence type="ECO:0000313" key="2">
    <source>
        <dbReference type="EMBL" id="CAE46404.1"/>
    </source>
</evidence>